<evidence type="ECO:0000313" key="3">
    <source>
        <dbReference type="Proteomes" id="UP001183202"/>
    </source>
</evidence>
<dbReference type="Pfam" id="PF12680">
    <property type="entry name" value="SnoaL_2"/>
    <property type="match status" value="1"/>
</dbReference>
<dbReference type="EMBL" id="JAVREJ010000017">
    <property type="protein sequence ID" value="MDT0352251.1"/>
    <property type="molecule type" value="Genomic_DNA"/>
</dbReference>
<dbReference type="Gene3D" id="3.10.450.50">
    <property type="match status" value="1"/>
</dbReference>
<gene>
    <name evidence="2" type="ORF">RM445_22225</name>
</gene>
<organism evidence="2 3">
    <name type="scientific">Pseudonocardia charpentierae</name>
    <dbReference type="NCBI Taxonomy" id="3075545"/>
    <lineage>
        <taxon>Bacteria</taxon>
        <taxon>Bacillati</taxon>
        <taxon>Actinomycetota</taxon>
        <taxon>Actinomycetes</taxon>
        <taxon>Pseudonocardiales</taxon>
        <taxon>Pseudonocardiaceae</taxon>
        <taxon>Pseudonocardia</taxon>
    </lineage>
</organism>
<dbReference type="InterPro" id="IPR037401">
    <property type="entry name" value="SnoaL-like"/>
</dbReference>
<dbReference type="InterPro" id="IPR032710">
    <property type="entry name" value="NTF2-like_dom_sf"/>
</dbReference>
<feature type="domain" description="SnoaL-like" evidence="1">
    <location>
        <begin position="19"/>
        <end position="128"/>
    </location>
</feature>
<dbReference type="InterPro" id="IPR009959">
    <property type="entry name" value="Cyclase_SnoaL-like"/>
</dbReference>
<dbReference type="SUPFAM" id="SSF54427">
    <property type="entry name" value="NTF2-like"/>
    <property type="match status" value="1"/>
</dbReference>
<name>A0ABU2NE67_9PSEU</name>
<sequence length="168" mass="17970">MTPGIQELMREVERVRDGFRRAVLAGDPEAAVALCTDAVTVVDLPSGIGATGRDAVRGHLAQVAAHLPADLTFARLSRTVDRFRVVDEERVSFTHDRELPWLLPGVAATGGRAETLAISVTTVRQGRLLAVRTLWDHTTLLAGLGLPADAVHPAVVALGDGEGPRGWW</sequence>
<protein>
    <submittedName>
        <fullName evidence="2">Nuclear transport factor 2 family protein</fullName>
    </submittedName>
</protein>
<reference evidence="3" key="1">
    <citation type="submission" date="2023-07" db="EMBL/GenBank/DDBJ databases">
        <title>30 novel species of actinomycetes from the DSMZ collection.</title>
        <authorList>
            <person name="Nouioui I."/>
        </authorList>
    </citation>
    <scope>NUCLEOTIDE SEQUENCE [LARGE SCALE GENOMIC DNA]</scope>
    <source>
        <strain evidence="3">DSM 45834</strain>
    </source>
</reference>
<dbReference type="PANTHER" id="PTHR38436">
    <property type="entry name" value="POLYKETIDE CYCLASE SNOAL-LIKE DOMAIN"/>
    <property type="match status" value="1"/>
</dbReference>
<keyword evidence="3" id="KW-1185">Reference proteome</keyword>
<dbReference type="RefSeq" id="WP_311558759.1">
    <property type="nucleotide sequence ID" value="NZ_JAVREJ010000017.1"/>
</dbReference>
<dbReference type="Proteomes" id="UP001183202">
    <property type="component" value="Unassembled WGS sequence"/>
</dbReference>
<dbReference type="PANTHER" id="PTHR38436:SF3">
    <property type="entry name" value="CARBOXYMETHYLENEBUTENOLIDASE-RELATED"/>
    <property type="match status" value="1"/>
</dbReference>
<accession>A0ABU2NE67</accession>
<evidence type="ECO:0000313" key="2">
    <source>
        <dbReference type="EMBL" id="MDT0352251.1"/>
    </source>
</evidence>
<proteinExistence type="predicted"/>
<comment type="caution">
    <text evidence="2">The sequence shown here is derived from an EMBL/GenBank/DDBJ whole genome shotgun (WGS) entry which is preliminary data.</text>
</comment>
<evidence type="ECO:0000259" key="1">
    <source>
        <dbReference type="Pfam" id="PF12680"/>
    </source>
</evidence>